<feature type="compositionally biased region" description="Polar residues" evidence="3">
    <location>
        <begin position="259"/>
        <end position="276"/>
    </location>
</feature>
<feature type="chain" id="PRO_5045507204" evidence="4">
    <location>
        <begin position="17"/>
        <end position="294"/>
    </location>
</feature>
<evidence type="ECO:0000256" key="1">
    <source>
        <dbReference type="ARBA" id="ARBA00022460"/>
    </source>
</evidence>
<feature type="compositionally biased region" description="Polar residues" evidence="3">
    <location>
        <begin position="73"/>
        <end position="116"/>
    </location>
</feature>
<feature type="region of interest" description="Disordered" evidence="3">
    <location>
        <begin position="225"/>
        <end position="250"/>
    </location>
</feature>
<evidence type="ECO:0000256" key="4">
    <source>
        <dbReference type="SAM" id="SignalP"/>
    </source>
</evidence>
<evidence type="ECO:0000256" key="3">
    <source>
        <dbReference type="SAM" id="MobiDB-lite"/>
    </source>
</evidence>
<evidence type="ECO:0000313" key="5">
    <source>
        <dbReference type="Proteomes" id="UP000694941"/>
    </source>
</evidence>
<dbReference type="InterPro" id="IPR031311">
    <property type="entry name" value="CHIT_BIND_RR_consensus"/>
</dbReference>
<dbReference type="PROSITE" id="PS51155">
    <property type="entry name" value="CHIT_BIND_RR_2"/>
    <property type="match status" value="1"/>
</dbReference>
<accession>A0ABM1S4W0</accession>
<evidence type="ECO:0000256" key="2">
    <source>
        <dbReference type="PROSITE-ProRule" id="PRU00497"/>
    </source>
</evidence>
<keyword evidence="1 2" id="KW-0193">Cuticle</keyword>
<feature type="region of interest" description="Disordered" evidence="3">
    <location>
        <begin position="56"/>
        <end position="116"/>
    </location>
</feature>
<name>A0ABM1S4W0_LIMPO</name>
<dbReference type="Pfam" id="PF00379">
    <property type="entry name" value="Chitin_bind_4"/>
    <property type="match status" value="1"/>
</dbReference>
<dbReference type="RefSeq" id="XP_022238665.1">
    <property type="nucleotide sequence ID" value="XM_022382957.1"/>
</dbReference>
<dbReference type="GeneID" id="111085254"/>
<evidence type="ECO:0000313" key="6">
    <source>
        <dbReference type="RefSeq" id="XP_022238665.1"/>
    </source>
</evidence>
<dbReference type="PANTHER" id="PTHR10380:SF240">
    <property type="match status" value="1"/>
</dbReference>
<dbReference type="Proteomes" id="UP000694941">
    <property type="component" value="Unplaced"/>
</dbReference>
<dbReference type="InterPro" id="IPR000618">
    <property type="entry name" value="Insect_cuticle"/>
</dbReference>
<dbReference type="PROSITE" id="PS00233">
    <property type="entry name" value="CHIT_BIND_RR_1"/>
    <property type="match status" value="1"/>
</dbReference>
<organism evidence="5 6">
    <name type="scientific">Limulus polyphemus</name>
    <name type="common">Atlantic horseshoe crab</name>
    <dbReference type="NCBI Taxonomy" id="6850"/>
    <lineage>
        <taxon>Eukaryota</taxon>
        <taxon>Metazoa</taxon>
        <taxon>Ecdysozoa</taxon>
        <taxon>Arthropoda</taxon>
        <taxon>Chelicerata</taxon>
        <taxon>Merostomata</taxon>
        <taxon>Xiphosura</taxon>
        <taxon>Limulidae</taxon>
        <taxon>Limulus</taxon>
    </lineage>
</organism>
<feature type="region of interest" description="Disordered" evidence="3">
    <location>
        <begin position="257"/>
        <end position="276"/>
    </location>
</feature>
<feature type="signal peptide" evidence="4">
    <location>
        <begin position="1"/>
        <end position="16"/>
    </location>
</feature>
<dbReference type="PRINTS" id="PR00947">
    <property type="entry name" value="CUTICLE"/>
</dbReference>
<sequence>MFRLTILACICVATLAQNYYSSGQHYNSASRPRQDNSGVNDYFQQLKDHQLQLKQHQQDVQRHLQQQHGFGGTPQSERSQHQQYTPSVYSTGQQQQQSPLSTYSVGQQQQTPSIVQHQEAQKRALIARQEQQTQAILEAQKYDQNRPVNYHPPAPVHRVNIGSQLQGDYDFTYDTGKGPLGQSFRTETRLTDGTVKGSYGYLDTDGRQRIVNYIAGKAGFVAEGDVGPEGLPSGTAPGPAPEPVSQHQQTYVPRAQQHYRPQQQHPSAGYQGNQSPAIFDTSLLSYNIGISNRN</sequence>
<keyword evidence="5" id="KW-1185">Reference proteome</keyword>
<protein>
    <submittedName>
        <fullName evidence="6">Uncharacterized protein LOC111085254</fullName>
    </submittedName>
</protein>
<proteinExistence type="predicted"/>
<dbReference type="PANTHER" id="PTHR10380">
    <property type="entry name" value="CUTICLE PROTEIN"/>
    <property type="match status" value="1"/>
</dbReference>
<gene>
    <name evidence="6" type="primary">LOC111085254</name>
</gene>
<keyword evidence="4" id="KW-0732">Signal</keyword>
<reference evidence="6" key="1">
    <citation type="submission" date="2025-08" db="UniProtKB">
        <authorList>
            <consortium name="RefSeq"/>
        </authorList>
    </citation>
    <scope>IDENTIFICATION</scope>
    <source>
        <tissue evidence="6">Muscle</tissue>
    </source>
</reference>
<dbReference type="InterPro" id="IPR050468">
    <property type="entry name" value="Cuticle_Struct_Prot"/>
</dbReference>